<name>A0A928KVF0_9FIRM</name>
<dbReference type="Proteomes" id="UP000754750">
    <property type="component" value="Unassembled WGS sequence"/>
</dbReference>
<dbReference type="AlphaFoldDB" id="A0A928KVF0"/>
<evidence type="ECO:0000313" key="2">
    <source>
        <dbReference type="EMBL" id="MBE6832911.1"/>
    </source>
</evidence>
<dbReference type="InterPro" id="IPR009839">
    <property type="entry name" value="SseB_N"/>
</dbReference>
<sequence length="284" mass="32590">MTKNNGNTTGHTIQDLIQMHISGDKKNDRLLLERLKTDEPIWAVGCSYTKNYWLEFVGAVPSTLLFTEKRFFEEFQQKCKEQGIEVSCVENSAKDRMHLLGDFYRSGFEGLVIDKGQPAVHLSLFALMKKPDFSKLPEIQRPVMNPSLVRAANQFFQLLNQKKATLEHQNNLFREIYNAQFLMAMDASQVNLEQKDSASGKAIIKEGTSFALPTISNSENQHFYPVFTDWNELRKYDPEQKYNGMLVKLEDIKHFIQQSDGAVINPYGANIVLSEERIKEIEAE</sequence>
<proteinExistence type="predicted"/>
<feature type="domain" description="SseB protein N-terminal" evidence="1">
    <location>
        <begin position="163"/>
        <end position="278"/>
    </location>
</feature>
<comment type="caution">
    <text evidence="2">The sequence shown here is derived from an EMBL/GenBank/DDBJ whole genome shotgun (WGS) entry which is preliminary data.</text>
</comment>
<dbReference type="Pfam" id="PF07179">
    <property type="entry name" value="SseB"/>
    <property type="match status" value="1"/>
</dbReference>
<accession>A0A928KVF0</accession>
<organism evidence="2 3">
    <name type="scientific">Faecalispora sporosphaeroides</name>
    <dbReference type="NCBI Taxonomy" id="1549"/>
    <lineage>
        <taxon>Bacteria</taxon>
        <taxon>Bacillati</taxon>
        <taxon>Bacillota</taxon>
        <taxon>Clostridia</taxon>
        <taxon>Eubacteriales</taxon>
        <taxon>Oscillospiraceae</taxon>
        <taxon>Faecalispora</taxon>
    </lineage>
</organism>
<dbReference type="EMBL" id="SVNY01000002">
    <property type="protein sequence ID" value="MBE6832911.1"/>
    <property type="molecule type" value="Genomic_DNA"/>
</dbReference>
<protein>
    <submittedName>
        <fullName evidence="2">SseB family protein</fullName>
    </submittedName>
</protein>
<evidence type="ECO:0000259" key="1">
    <source>
        <dbReference type="Pfam" id="PF07179"/>
    </source>
</evidence>
<gene>
    <name evidence="2" type="ORF">E7512_04920</name>
</gene>
<evidence type="ECO:0000313" key="3">
    <source>
        <dbReference type="Proteomes" id="UP000754750"/>
    </source>
</evidence>
<reference evidence="2" key="1">
    <citation type="submission" date="2019-04" db="EMBL/GenBank/DDBJ databases">
        <title>Evolution of Biomass-Degrading Anaerobic Consortia Revealed by Metagenomics.</title>
        <authorList>
            <person name="Peng X."/>
        </authorList>
    </citation>
    <scope>NUCLEOTIDE SEQUENCE</scope>
    <source>
        <strain evidence="2">SIG551</strain>
    </source>
</reference>